<evidence type="ECO:0000256" key="7">
    <source>
        <dbReference type="ARBA" id="ARBA00047943"/>
    </source>
</evidence>
<dbReference type="SUPFAM" id="SSF53335">
    <property type="entry name" value="S-adenosyl-L-methionine-dependent methyltransferases"/>
    <property type="match status" value="1"/>
</dbReference>
<evidence type="ECO:0000256" key="2">
    <source>
        <dbReference type="ARBA" id="ARBA00022691"/>
    </source>
</evidence>
<dbReference type="CDD" id="cd02440">
    <property type="entry name" value="AdoMet_MTases"/>
    <property type="match status" value="1"/>
</dbReference>
<keyword evidence="2" id="KW-0949">S-adenosyl-L-methionine</keyword>
<evidence type="ECO:0000256" key="6">
    <source>
        <dbReference type="ARBA" id="ARBA00047941"/>
    </source>
</evidence>
<keyword evidence="10" id="KW-0489">Methyltransferase</keyword>
<sequence length="306" mass="33144">QNCCQKQSCCQPQPCCQKPQQSCCQKQEKNETEKRNEVRDWYADVATTKSQNGAGVSCCGCAPQQADKLALDLGYTVDDLNKIPKGANMGLSCGNPAALAALKPGEVVLDLGSGGGFDVFVAGMKVGEHGLAIGVDMTHEMLTKARKNIAEYTQQTQLSNVEFRLGEIEHLPVEDSSVDVVISNCVLNLSPDKPQVWREIARVLKPNGRVAISDMALIQPLPEGVKTLASAYSACVGGAILIDETLQILKEIGLGNIELAKNEDYVKSLIKFDDPFYQDVRNQLPQNAQASDYITSLEIKATKIAK</sequence>
<evidence type="ECO:0000313" key="10">
    <source>
        <dbReference type="EMBL" id="JAP93847.1"/>
    </source>
</evidence>
<dbReference type="PANTHER" id="PTHR43675">
    <property type="entry name" value="ARSENITE METHYLTRANSFERASE"/>
    <property type="match status" value="1"/>
</dbReference>
<evidence type="ECO:0000256" key="8">
    <source>
        <dbReference type="ARBA" id="ARBA00048428"/>
    </source>
</evidence>
<evidence type="ECO:0000259" key="9">
    <source>
        <dbReference type="Pfam" id="PF13847"/>
    </source>
</evidence>
<evidence type="ECO:0000256" key="5">
    <source>
        <dbReference type="ARBA" id="ARBA00034545"/>
    </source>
</evidence>
<name>A0A146KBC1_9EUKA</name>
<protein>
    <recommendedName>
        <fullName evidence="5">Arsenite methyltransferase</fullName>
        <ecNumber evidence="4">2.1.1.137</ecNumber>
    </recommendedName>
</protein>
<gene>
    <name evidence="10" type="ORF">TPC1_13703</name>
</gene>
<keyword evidence="1 10" id="KW-0808">Transferase</keyword>
<evidence type="ECO:0000256" key="3">
    <source>
        <dbReference type="ARBA" id="ARBA00034487"/>
    </source>
</evidence>
<dbReference type="AlphaFoldDB" id="A0A146KBC1"/>
<comment type="similarity">
    <text evidence="3">Belongs to the methyltransferase superfamily. Arsenite methyltransferase family.</text>
</comment>
<feature type="non-terminal residue" evidence="10">
    <location>
        <position position="1"/>
    </location>
</feature>
<dbReference type="InterPro" id="IPR026669">
    <property type="entry name" value="Arsenite_MeTrfase-like"/>
</dbReference>
<dbReference type="InterPro" id="IPR029063">
    <property type="entry name" value="SAM-dependent_MTases_sf"/>
</dbReference>
<dbReference type="EMBL" id="GDID01002759">
    <property type="protein sequence ID" value="JAP93847.1"/>
    <property type="molecule type" value="Transcribed_RNA"/>
</dbReference>
<proteinExistence type="inferred from homology"/>
<dbReference type="Pfam" id="PF13847">
    <property type="entry name" value="Methyltransf_31"/>
    <property type="match status" value="1"/>
</dbReference>
<comment type="catalytic activity">
    <reaction evidence="6">
        <text>arsenic triglutathione + [thioredoxin]-dithiol + S-adenosyl-L-methionine + 2 H2O = methylarsonous acid + [thioredoxin]-disulfide + 3 glutathione + S-adenosyl-L-homocysteine + H(+)</text>
        <dbReference type="Rhea" id="RHEA:69460"/>
        <dbReference type="Rhea" id="RHEA-COMP:10698"/>
        <dbReference type="Rhea" id="RHEA-COMP:10700"/>
        <dbReference type="ChEBI" id="CHEBI:15377"/>
        <dbReference type="ChEBI" id="CHEBI:15378"/>
        <dbReference type="ChEBI" id="CHEBI:17826"/>
        <dbReference type="ChEBI" id="CHEBI:29950"/>
        <dbReference type="ChEBI" id="CHEBI:50058"/>
        <dbReference type="ChEBI" id="CHEBI:57856"/>
        <dbReference type="ChEBI" id="CHEBI:57925"/>
        <dbReference type="ChEBI" id="CHEBI:59789"/>
        <dbReference type="ChEBI" id="CHEBI:183640"/>
        <dbReference type="EC" id="2.1.1.137"/>
    </reaction>
</comment>
<comment type="catalytic activity">
    <reaction evidence="8">
        <text>arsenic triglutathione + 3 [thioredoxin]-dithiol + 3 S-adenosyl-L-methionine = trimethylarsine + 3 [thioredoxin]-disulfide + 3 glutathione + 3 S-adenosyl-L-homocysteine + 3 H(+)</text>
        <dbReference type="Rhea" id="RHEA:69432"/>
        <dbReference type="Rhea" id="RHEA-COMP:10698"/>
        <dbReference type="Rhea" id="RHEA-COMP:10700"/>
        <dbReference type="ChEBI" id="CHEBI:15378"/>
        <dbReference type="ChEBI" id="CHEBI:27130"/>
        <dbReference type="ChEBI" id="CHEBI:29950"/>
        <dbReference type="ChEBI" id="CHEBI:50058"/>
        <dbReference type="ChEBI" id="CHEBI:57856"/>
        <dbReference type="ChEBI" id="CHEBI:57925"/>
        <dbReference type="ChEBI" id="CHEBI:59789"/>
        <dbReference type="ChEBI" id="CHEBI:183640"/>
        <dbReference type="EC" id="2.1.1.137"/>
    </reaction>
</comment>
<dbReference type="GO" id="GO:0030791">
    <property type="term" value="F:arsenite methyltransferase activity"/>
    <property type="evidence" value="ECO:0007669"/>
    <property type="project" value="UniProtKB-EC"/>
</dbReference>
<dbReference type="NCBIfam" id="NF008823">
    <property type="entry name" value="PRK11873.1"/>
    <property type="match status" value="1"/>
</dbReference>
<organism evidence="10">
    <name type="scientific">Trepomonas sp. PC1</name>
    <dbReference type="NCBI Taxonomy" id="1076344"/>
    <lineage>
        <taxon>Eukaryota</taxon>
        <taxon>Metamonada</taxon>
        <taxon>Diplomonadida</taxon>
        <taxon>Hexamitidae</taxon>
        <taxon>Hexamitinae</taxon>
        <taxon>Trepomonas</taxon>
    </lineage>
</organism>
<feature type="domain" description="Methyltransferase" evidence="9">
    <location>
        <begin position="103"/>
        <end position="251"/>
    </location>
</feature>
<dbReference type="PANTHER" id="PTHR43675:SF8">
    <property type="entry name" value="ARSENITE METHYLTRANSFERASE"/>
    <property type="match status" value="1"/>
</dbReference>
<evidence type="ECO:0000256" key="1">
    <source>
        <dbReference type="ARBA" id="ARBA00022679"/>
    </source>
</evidence>
<dbReference type="EC" id="2.1.1.137" evidence="4"/>
<reference evidence="10" key="1">
    <citation type="submission" date="2015-07" db="EMBL/GenBank/DDBJ databases">
        <title>Adaptation to a free-living lifestyle via gene acquisitions in the diplomonad Trepomonas sp. PC1.</title>
        <authorList>
            <person name="Xu F."/>
            <person name="Jerlstrom-Hultqvist J."/>
            <person name="Kolisko M."/>
            <person name="Simpson A.G.B."/>
            <person name="Roger A.J."/>
            <person name="Svard S.G."/>
            <person name="Andersson J.O."/>
        </authorList>
    </citation>
    <scope>NUCLEOTIDE SEQUENCE</scope>
    <source>
        <strain evidence="10">PC1</strain>
    </source>
</reference>
<evidence type="ECO:0000256" key="4">
    <source>
        <dbReference type="ARBA" id="ARBA00034521"/>
    </source>
</evidence>
<accession>A0A146KBC1</accession>
<dbReference type="Gene3D" id="3.40.50.150">
    <property type="entry name" value="Vaccinia Virus protein VP39"/>
    <property type="match status" value="1"/>
</dbReference>
<comment type="catalytic activity">
    <reaction evidence="7">
        <text>arsenic triglutathione + 2 [thioredoxin]-dithiol + 2 S-adenosyl-L-methionine + H2O = dimethylarsinous acid + 2 [thioredoxin]-disulfide + 3 glutathione + 2 S-adenosyl-L-homocysteine + 2 H(+)</text>
        <dbReference type="Rhea" id="RHEA:69464"/>
        <dbReference type="Rhea" id="RHEA-COMP:10698"/>
        <dbReference type="Rhea" id="RHEA-COMP:10700"/>
        <dbReference type="ChEBI" id="CHEBI:15377"/>
        <dbReference type="ChEBI" id="CHEBI:15378"/>
        <dbReference type="ChEBI" id="CHEBI:23808"/>
        <dbReference type="ChEBI" id="CHEBI:29950"/>
        <dbReference type="ChEBI" id="CHEBI:50058"/>
        <dbReference type="ChEBI" id="CHEBI:57856"/>
        <dbReference type="ChEBI" id="CHEBI:57925"/>
        <dbReference type="ChEBI" id="CHEBI:59789"/>
        <dbReference type="ChEBI" id="CHEBI:183640"/>
        <dbReference type="EC" id="2.1.1.137"/>
    </reaction>
</comment>
<dbReference type="InterPro" id="IPR025714">
    <property type="entry name" value="Methyltranfer_dom"/>
</dbReference>
<dbReference type="GO" id="GO:0032259">
    <property type="term" value="P:methylation"/>
    <property type="evidence" value="ECO:0007669"/>
    <property type="project" value="UniProtKB-KW"/>
</dbReference>